<protein>
    <submittedName>
        <fullName evidence="1">Uncharacterized protein</fullName>
    </submittedName>
</protein>
<organism evidence="1 2">
    <name type="scientific">Loktanella gaetbuli</name>
    <dbReference type="NCBI Taxonomy" id="2881335"/>
    <lineage>
        <taxon>Bacteria</taxon>
        <taxon>Pseudomonadati</taxon>
        <taxon>Pseudomonadota</taxon>
        <taxon>Alphaproteobacteria</taxon>
        <taxon>Rhodobacterales</taxon>
        <taxon>Roseobacteraceae</taxon>
        <taxon>Loktanella</taxon>
    </lineage>
</organism>
<accession>A0ABS8BXZ5</accession>
<reference evidence="1" key="1">
    <citation type="submission" date="2021-10" db="EMBL/GenBank/DDBJ databases">
        <title>Loktanella gaetbuli sp. nov., isolated from a tidal flat.</title>
        <authorList>
            <person name="Park S."/>
            <person name="Yoon J.-H."/>
        </authorList>
    </citation>
    <scope>NUCLEOTIDE SEQUENCE</scope>
    <source>
        <strain evidence="1">TSTF-M6</strain>
    </source>
</reference>
<sequence>MRYNSGDRAAVEIDLTDLSYDAESLAFPLMDGVMQYAGQLLSNDPGAASQEEVPTLAQAQPAHDRTSQRVRIAVADWQAPLDDRALNIVEVGLDDAGRQFYDIDLPLRSTVMLQSQDYPFCAELLAGARFADADAGMVVHDFAPACRAVAVTGPAGDTLRAQDCSGEGAELTCVLADGVDRLRVTSAIWGDFDVALGDAAEVVLAPAPELRPAITIDMNMVDGAATCGLADAQLQVTGYCAADACNDVAPFDITGQGATLSEAGWTQAVFPDAVRLAVQRPGEDLLTQVAPLGPSLTDVAADMVRQLPDLRLPLALSDGVTATAGTVVQLFGDNACQTRSDSIALDALGDAAPVLACGSLQLQSDTGTALSRCAALQVSEDRLSVAPETPLSTCTQPPVLVHLAQHDSMNGDLGFALVDALQAAATAQSQAEACANVSYTMSRNELRETLVSGQSLYLNANAVQDANFGGLDFLTPRSELLRDFIWIWRQAGRDMSGLVIIAQGDDVYVDDLTSSPEALAWEVLGIPVHLLDTSGAVDCDMFTQRLLFDSCTSVTAGSVSADLQSLLSDLTK</sequence>
<dbReference type="EMBL" id="JAJATZ010000009">
    <property type="protein sequence ID" value="MCB5200595.1"/>
    <property type="molecule type" value="Genomic_DNA"/>
</dbReference>
<evidence type="ECO:0000313" key="1">
    <source>
        <dbReference type="EMBL" id="MCB5200595.1"/>
    </source>
</evidence>
<dbReference type="Proteomes" id="UP001138961">
    <property type="component" value="Unassembled WGS sequence"/>
</dbReference>
<comment type="caution">
    <text evidence="1">The sequence shown here is derived from an EMBL/GenBank/DDBJ whole genome shotgun (WGS) entry which is preliminary data.</text>
</comment>
<gene>
    <name evidence="1" type="ORF">LGQ03_15240</name>
</gene>
<evidence type="ECO:0000313" key="2">
    <source>
        <dbReference type="Proteomes" id="UP001138961"/>
    </source>
</evidence>
<dbReference type="RefSeq" id="WP_226749080.1">
    <property type="nucleotide sequence ID" value="NZ_JAJATZ010000009.1"/>
</dbReference>
<keyword evidence="2" id="KW-1185">Reference proteome</keyword>
<name>A0ABS8BXZ5_9RHOB</name>
<proteinExistence type="predicted"/>